<proteinExistence type="predicted"/>
<dbReference type="EMBL" id="HBIZ01015821">
    <property type="protein sequence ID" value="CAE0757202.1"/>
    <property type="molecule type" value="Transcribed_RNA"/>
</dbReference>
<dbReference type="AlphaFoldDB" id="A0A7S4B7S8"/>
<protein>
    <submittedName>
        <fullName evidence="1">Uncharacterized protein</fullName>
    </submittedName>
</protein>
<sequence length="198" mass="21845">MAANIANAVKALRRACFLRPNALGMMSAAPARTIMSTCALRPSSMLLAPRPCQLQSSSSNVITHSRSHAFDFTGATVLSLHRGMAKNSKNRAEQWWQPVLPCFARDVAAGVVTGKGNTRHKKFLQRMQMSIAMRARAREGRRRNAVLEAERGRILREKVREVYRQHGEILRAKALAKMAREAAASEAAKAEDGKPQTP</sequence>
<name>A0A7S4B7S8_CHRCT</name>
<evidence type="ECO:0000313" key="1">
    <source>
        <dbReference type="EMBL" id="CAE0757202.1"/>
    </source>
</evidence>
<organism evidence="1">
    <name type="scientific">Chrysotila carterae</name>
    <name type="common">Marine alga</name>
    <name type="synonym">Syracosphaera carterae</name>
    <dbReference type="NCBI Taxonomy" id="13221"/>
    <lineage>
        <taxon>Eukaryota</taxon>
        <taxon>Haptista</taxon>
        <taxon>Haptophyta</taxon>
        <taxon>Prymnesiophyceae</taxon>
        <taxon>Isochrysidales</taxon>
        <taxon>Isochrysidaceae</taxon>
        <taxon>Chrysotila</taxon>
    </lineage>
</organism>
<accession>A0A7S4B7S8</accession>
<reference evidence="1" key="1">
    <citation type="submission" date="2021-01" db="EMBL/GenBank/DDBJ databases">
        <authorList>
            <person name="Corre E."/>
            <person name="Pelletier E."/>
            <person name="Niang G."/>
            <person name="Scheremetjew M."/>
            <person name="Finn R."/>
            <person name="Kale V."/>
            <person name="Holt S."/>
            <person name="Cochrane G."/>
            <person name="Meng A."/>
            <person name="Brown T."/>
            <person name="Cohen L."/>
        </authorList>
    </citation>
    <scope>NUCLEOTIDE SEQUENCE</scope>
    <source>
        <strain evidence="1">CCMP645</strain>
    </source>
</reference>
<gene>
    <name evidence="1" type="ORF">PCAR00345_LOCUS9796</name>
</gene>